<proteinExistence type="predicted"/>
<protein>
    <submittedName>
        <fullName evidence="2">Uncharacterized protein</fullName>
    </submittedName>
</protein>
<dbReference type="AlphaFoldDB" id="A0A197JVD5"/>
<reference evidence="2 3" key="1">
    <citation type="submission" date="2016-05" db="EMBL/GenBank/DDBJ databases">
        <title>Genome sequencing reveals origins of a unique bacterial endosymbiosis in the earliest lineages of terrestrial Fungi.</title>
        <authorList>
            <consortium name="DOE Joint Genome Institute"/>
            <person name="Uehling J."/>
            <person name="Gryganskyi A."/>
            <person name="Hameed K."/>
            <person name="Tschaplinski T."/>
            <person name="Misztal P."/>
            <person name="Wu S."/>
            <person name="Desiro A."/>
            <person name="Vande Pol N."/>
            <person name="Du Z.-Y."/>
            <person name="Zienkiewicz A."/>
            <person name="Zienkiewicz K."/>
            <person name="Morin E."/>
            <person name="Tisserant E."/>
            <person name="Splivallo R."/>
            <person name="Hainaut M."/>
            <person name="Henrissat B."/>
            <person name="Ohm R."/>
            <person name="Kuo A."/>
            <person name="Yan J."/>
            <person name="Lipzen A."/>
            <person name="Nolan M."/>
            <person name="Labutti K."/>
            <person name="Barry K."/>
            <person name="Goldstein A."/>
            <person name="Labbe J."/>
            <person name="Schadt C."/>
            <person name="Tuskan G."/>
            <person name="Grigoriev I."/>
            <person name="Martin F."/>
            <person name="Vilgalys R."/>
            <person name="Bonito G."/>
        </authorList>
    </citation>
    <scope>NUCLEOTIDE SEQUENCE [LARGE SCALE GENOMIC DNA]</scope>
    <source>
        <strain evidence="2 3">AG-77</strain>
    </source>
</reference>
<feature type="chain" id="PRO_5011955423" evidence="1">
    <location>
        <begin position="16"/>
        <end position="96"/>
    </location>
</feature>
<keyword evidence="1" id="KW-0732">Signal</keyword>
<evidence type="ECO:0000313" key="2">
    <source>
        <dbReference type="EMBL" id="OAQ28938.1"/>
    </source>
</evidence>
<keyword evidence="3" id="KW-1185">Reference proteome</keyword>
<dbReference type="EMBL" id="KV442044">
    <property type="protein sequence ID" value="OAQ28938.1"/>
    <property type="molecule type" value="Genomic_DNA"/>
</dbReference>
<feature type="signal peptide" evidence="1">
    <location>
        <begin position="1"/>
        <end position="15"/>
    </location>
</feature>
<name>A0A197JVD5_9FUNG</name>
<sequence>MFPILLFFLFAHAEAHFPLLLFVTPRVCLISININKTKTVTSFISSHPPMVVGFFFLSFLLCGGRNAVFGLLDEKEEHIDYSSTPTHPSIHISHIS</sequence>
<dbReference type="Proteomes" id="UP000078512">
    <property type="component" value="Unassembled WGS sequence"/>
</dbReference>
<evidence type="ECO:0000313" key="3">
    <source>
        <dbReference type="Proteomes" id="UP000078512"/>
    </source>
</evidence>
<evidence type="ECO:0000256" key="1">
    <source>
        <dbReference type="SAM" id="SignalP"/>
    </source>
</evidence>
<accession>A0A197JVD5</accession>
<organism evidence="2 3">
    <name type="scientific">Linnemannia elongata AG-77</name>
    <dbReference type="NCBI Taxonomy" id="1314771"/>
    <lineage>
        <taxon>Eukaryota</taxon>
        <taxon>Fungi</taxon>
        <taxon>Fungi incertae sedis</taxon>
        <taxon>Mucoromycota</taxon>
        <taxon>Mortierellomycotina</taxon>
        <taxon>Mortierellomycetes</taxon>
        <taxon>Mortierellales</taxon>
        <taxon>Mortierellaceae</taxon>
        <taxon>Linnemannia</taxon>
    </lineage>
</organism>
<gene>
    <name evidence="2" type="ORF">K457DRAFT_138230</name>
</gene>